<dbReference type="InterPro" id="IPR036108">
    <property type="entry name" value="4pyrrol_syn_uPrphyn_synt_sf"/>
</dbReference>
<gene>
    <name evidence="3" type="ORF">ACFFVD_00100</name>
</gene>
<dbReference type="Pfam" id="PF02602">
    <property type="entry name" value="HEM4"/>
    <property type="match status" value="1"/>
</dbReference>
<dbReference type="EMBL" id="JBHMDY010000001">
    <property type="protein sequence ID" value="MFB9258201.1"/>
    <property type="molecule type" value="Genomic_DNA"/>
</dbReference>
<keyword evidence="3" id="KW-0456">Lyase</keyword>
<dbReference type="PANTHER" id="PTHR40082:SF1">
    <property type="entry name" value="BLR5956 PROTEIN"/>
    <property type="match status" value="1"/>
</dbReference>
<feature type="region of interest" description="Disordered" evidence="1">
    <location>
        <begin position="1"/>
        <end position="23"/>
    </location>
</feature>
<organism evidence="3 4">
    <name type="scientific">Dietzia aerolata</name>
    <dbReference type="NCBI Taxonomy" id="595984"/>
    <lineage>
        <taxon>Bacteria</taxon>
        <taxon>Bacillati</taxon>
        <taxon>Actinomycetota</taxon>
        <taxon>Actinomycetes</taxon>
        <taxon>Mycobacteriales</taxon>
        <taxon>Dietziaceae</taxon>
        <taxon>Dietzia</taxon>
    </lineage>
</organism>
<dbReference type="Gene3D" id="3.40.50.10090">
    <property type="match status" value="2"/>
</dbReference>
<dbReference type="EC" id="4.2.1.75" evidence="3"/>
<dbReference type="GO" id="GO:0004852">
    <property type="term" value="F:uroporphyrinogen-III synthase activity"/>
    <property type="evidence" value="ECO:0007669"/>
    <property type="project" value="UniProtKB-EC"/>
</dbReference>
<sequence>MNDDDNTTSPASSGPGEQPLRGKTVAVTAARRADEQITILERRGATVLHAPAISTIHLSEDALVRQATDRLLAAPADLMVLTTAPGVRWWLEICQQWGVDEEILALMGRVPLFSRGPKTTGAIRGAGLREYASAVSEASPELLSMLLAHGVDGLTVGVQVQGTGQQWNPMSELLDGLREAGAEVVELPIYRWEPPTDLEGFDELVRTIARGEVDGVTFTSAPAVISMLERAQEIGMHDELLAALRGPVVALCVGPVTAEPLVELDVPVSCPERMRLGSLMKHTTEVLAARAEESAEG</sequence>
<evidence type="ECO:0000256" key="1">
    <source>
        <dbReference type="SAM" id="MobiDB-lite"/>
    </source>
</evidence>
<dbReference type="InterPro" id="IPR039793">
    <property type="entry name" value="UROS/Hem4"/>
</dbReference>
<dbReference type="InterPro" id="IPR003754">
    <property type="entry name" value="4pyrrol_synth_uPrphyn_synth"/>
</dbReference>
<proteinExistence type="predicted"/>
<feature type="domain" description="Tetrapyrrole biosynthesis uroporphyrinogen III synthase" evidence="2">
    <location>
        <begin position="38"/>
        <end position="280"/>
    </location>
</feature>
<evidence type="ECO:0000313" key="3">
    <source>
        <dbReference type="EMBL" id="MFB9258201.1"/>
    </source>
</evidence>
<comment type="caution">
    <text evidence="3">The sequence shown here is derived from an EMBL/GenBank/DDBJ whole genome shotgun (WGS) entry which is preliminary data.</text>
</comment>
<accession>A0ABV5JKF9</accession>
<dbReference type="CDD" id="cd06578">
    <property type="entry name" value="HemD"/>
    <property type="match status" value="1"/>
</dbReference>
<dbReference type="PANTHER" id="PTHR40082">
    <property type="entry name" value="BLR5956 PROTEIN"/>
    <property type="match status" value="1"/>
</dbReference>
<name>A0ABV5JKF9_9ACTN</name>
<evidence type="ECO:0000313" key="4">
    <source>
        <dbReference type="Proteomes" id="UP001589700"/>
    </source>
</evidence>
<dbReference type="Proteomes" id="UP001589700">
    <property type="component" value="Unassembled WGS sequence"/>
</dbReference>
<evidence type="ECO:0000259" key="2">
    <source>
        <dbReference type="Pfam" id="PF02602"/>
    </source>
</evidence>
<dbReference type="NCBIfam" id="NF005568">
    <property type="entry name" value="PRK07239.1"/>
    <property type="match status" value="1"/>
</dbReference>
<dbReference type="RefSeq" id="WP_338403621.1">
    <property type="nucleotide sequence ID" value="NZ_JAALDM010000253.1"/>
</dbReference>
<keyword evidence="4" id="KW-1185">Reference proteome</keyword>
<dbReference type="SUPFAM" id="SSF69618">
    <property type="entry name" value="HemD-like"/>
    <property type="match status" value="1"/>
</dbReference>
<reference evidence="3 4" key="1">
    <citation type="submission" date="2024-09" db="EMBL/GenBank/DDBJ databases">
        <authorList>
            <person name="Sun Q."/>
            <person name="Mori K."/>
        </authorList>
    </citation>
    <scope>NUCLEOTIDE SEQUENCE [LARGE SCALE GENOMIC DNA]</scope>
    <source>
        <strain evidence="3 4">CCM 7659</strain>
    </source>
</reference>
<protein>
    <submittedName>
        <fullName evidence="3">Uroporphyrinogen-III synthase</fullName>
        <ecNumber evidence="3">4.2.1.75</ecNumber>
    </submittedName>
</protein>